<gene>
    <name evidence="1" type="ORF">AALT52_06475</name>
</gene>
<accession>A0ABV4DPY1</accession>
<evidence type="ECO:0000313" key="1">
    <source>
        <dbReference type="EMBL" id="MEY8662530.1"/>
    </source>
</evidence>
<dbReference type="EMBL" id="JBCLUF010000020">
    <property type="protein sequence ID" value="MEY8662530.1"/>
    <property type="molecule type" value="Genomic_DNA"/>
</dbReference>
<evidence type="ECO:0000313" key="2">
    <source>
        <dbReference type="Proteomes" id="UP001565236"/>
    </source>
</evidence>
<reference evidence="1 2" key="1">
    <citation type="submission" date="2024-03" db="EMBL/GenBank/DDBJ databases">
        <title>Mouse gut bacterial collection (mGBC) of GemPharmatech.</title>
        <authorList>
            <person name="He Y."/>
            <person name="Dong L."/>
            <person name="Wu D."/>
            <person name="Gao X."/>
            <person name="Lin Z."/>
        </authorList>
    </citation>
    <scope>NUCLEOTIDE SEQUENCE [LARGE SCALE GENOMIC DNA]</scope>
    <source>
        <strain evidence="1 2">15-30</strain>
    </source>
</reference>
<comment type="caution">
    <text evidence="1">The sequence shown here is derived from an EMBL/GenBank/DDBJ whole genome shotgun (WGS) entry which is preliminary data.</text>
</comment>
<name>A0ABV4DPY1_9LACO</name>
<protein>
    <submittedName>
        <fullName evidence="1">DUF3383 family protein</fullName>
    </submittedName>
</protein>
<sequence>MSNTMHVFTYVTKAGTAQTSEGFTLSGEFVDALHGDDWIKATIETELQKLSSSARKITYDAVGIAQIDATVTTVLNQATANGIVLINEETGSGKFQVRTVSRANTPQADIAQCKYNGLSFSYTRSGAIHSVTVNGQINL</sequence>
<dbReference type="Proteomes" id="UP001565236">
    <property type="component" value="Unassembled WGS sequence"/>
</dbReference>
<organism evidence="1 2">
    <name type="scientific">Ligilactobacillus faecis</name>
    <dbReference type="NCBI Taxonomy" id="762833"/>
    <lineage>
        <taxon>Bacteria</taxon>
        <taxon>Bacillati</taxon>
        <taxon>Bacillota</taxon>
        <taxon>Bacilli</taxon>
        <taxon>Lactobacillales</taxon>
        <taxon>Lactobacillaceae</taxon>
        <taxon>Ligilactobacillus</taxon>
    </lineage>
</organism>
<dbReference type="Pfam" id="PF11863">
    <property type="entry name" value="DUF3383"/>
    <property type="match status" value="1"/>
</dbReference>
<keyword evidence="2" id="KW-1185">Reference proteome</keyword>
<proteinExistence type="predicted"/>
<dbReference type="InterPro" id="IPR021808">
    <property type="entry name" value="DUF3383"/>
</dbReference>
<dbReference type="RefSeq" id="WP_369942155.1">
    <property type="nucleotide sequence ID" value="NZ_JBCLUF010000020.1"/>
</dbReference>